<feature type="region of interest" description="Disordered" evidence="1">
    <location>
        <begin position="38"/>
        <end position="59"/>
    </location>
</feature>
<sequence>MASSLLCFFRSREPVAMVPKSFCFFVGEEIEADFNCMTKTDSPQTSKQPSNRVYQRYKS</sequence>
<protein>
    <submittedName>
        <fullName evidence="2">Uncharacterized protein</fullName>
    </submittedName>
</protein>
<name>A0A2P2JQX0_RHIMU</name>
<dbReference type="EMBL" id="GGEC01015379">
    <property type="protein sequence ID" value="MBW95862.1"/>
    <property type="molecule type" value="Transcribed_RNA"/>
</dbReference>
<feature type="compositionally biased region" description="Polar residues" evidence="1">
    <location>
        <begin position="38"/>
        <end position="53"/>
    </location>
</feature>
<evidence type="ECO:0000256" key="1">
    <source>
        <dbReference type="SAM" id="MobiDB-lite"/>
    </source>
</evidence>
<proteinExistence type="predicted"/>
<dbReference type="AlphaFoldDB" id="A0A2P2JQX0"/>
<accession>A0A2P2JQX0</accession>
<organism evidence="2">
    <name type="scientific">Rhizophora mucronata</name>
    <name type="common">Asiatic mangrove</name>
    <dbReference type="NCBI Taxonomy" id="61149"/>
    <lineage>
        <taxon>Eukaryota</taxon>
        <taxon>Viridiplantae</taxon>
        <taxon>Streptophyta</taxon>
        <taxon>Embryophyta</taxon>
        <taxon>Tracheophyta</taxon>
        <taxon>Spermatophyta</taxon>
        <taxon>Magnoliopsida</taxon>
        <taxon>eudicotyledons</taxon>
        <taxon>Gunneridae</taxon>
        <taxon>Pentapetalae</taxon>
        <taxon>rosids</taxon>
        <taxon>fabids</taxon>
        <taxon>Malpighiales</taxon>
        <taxon>Rhizophoraceae</taxon>
        <taxon>Rhizophora</taxon>
    </lineage>
</organism>
<reference evidence="2" key="1">
    <citation type="submission" date="2018-02" db="EMBL/GenBank/DDBJ databases">
        <title>Rhizophora mucronata_Transcriptome.</title>
        <authorList>
            <person name="Meera S.P."/>
            <person name="Sreeshan A."/>
            <person name="Augustine A."/>
        </authorList>
    </citation>
    <scope>NUCLEOTIDE SEQUENCE</scope>
    <source>
        <tissue evidence="2">Leaf</tissue>
    </source>
</reference>
<evidence type="ECO:0000313" key="2">
    <source>
        <dbReference type="EMBL" id="MBW95862.1"/>
    </source>
</evidence>